<evidence type="ECO:0000313" key="3">
    <source>
        <dbReference type="EMBL" id="AVR44932.1"/>
    </source>
</evidence>
<organism evidence="3 4">
    <name type="scientific">Christiangramia fulva</name>
    <dbReference type="NCBI Taxonomy" id="2126553"/>
    <lineage>
        <taxon>Bacteria</taxon>
        <taxon>Pseudomonadati</taxon>
        <taxon>Bacteroidota</taxon>
        <taxon>Flavobacteriia</taxon>
        <taxon>Flavobacteriales</taxon>
        <taxon>Flavobacteriaceae</taxon>
        <taxon>Christiangramia</taxon>
    </lineage>
</organism>
<evidence type="ECO:0000256" key="1">
    <source>
        <dbReference type="ARBA" id="ARBA00022729"/>
    </source>
</evidence>
<protein>
    <submittedName>
        <fullName evidence="3">Phospholipase</fullName>
    </submittedName>
</protein>
<feature type="domain" description="Phospholipase/carboxylesterase/thioesterase" evidence="2">
    <location>
        <begin position="77"/>
        <end position="256"/>
    </location>
</feature>
<dbReference type="InterPro" id="IPR029058">
    <property type="entry name" value="AB_hydrolase_fold"/>
</dbReference>
<dbReference type="AlphaFoldDB" id="A0A2R3Z3Z2"/>
<dbReference type="Gene3D" id="3.40.50.1820">
    <property type="entry name" value="alpha/beta hydrolase"/>
    <property type="match status" value="1"/>
</dbReference>
<evidence type="ECO:0000313" key="4">
    <source>
        <dbReference type="Proteomes" id="UP000241507"/>
    </source>
</evidence>
<sequence>MGLPESSNRYFQFSYLKNMKFLKSSLFAWSIVLLCFGSITNSFSQSALFSYQKYVSAEGDTLNYRMLVSDYNPTSKYPLVIFLHGSGERGDDNEAQLKWGVLNFASDQNMKMHHPIVIAPQCPKDMSWANFSEEDMALKPSPTRPMELLRELINEAVLKLPVDTNRIYITGLSMGGFGTYDAITRYPELFAAAVPVCGGGDVSKAETIANIPIWIFHGALDGTVDPVLSQNMVEALTKAGAHPGYTQYPETSHFSWIAAYSDPMLMDWLFSQQK</sequence>
<dbReference type="PANTHER" id="PTHR43037">
    <property type="entry name" value="UNNAMED PRODUCT-RELATED"/>
    <property type="match status" value="1"/>
</dbReference>
<dbReference type="InterPro" id="IPR003140">
    <property type="entry name" value="PLipase/COase/thioEstase"/>
</dbReference>
<dbReference type="Pfam" id="PF02230">
    <property type="entry name" value="Abhydrolase_2"/>
    <property type="match status" value="1"/>
</dbReference>
<dbReference type="KEGG" id="grs:C7S20_06420"/>
<gene>
    <name evidence="3" type="ORF">C7S20_06420</name>
</gene>
<evidence type="ECO:0000259" key="2">
    <source>
        <dbReference type="Pfam" id="PF02230"/>
    </source>
</evidence>
<dbReference type="InterPro" id="IPR050955">
    <property type="entry name" value="Plant_Biomass_Hydrol_Est"/>
</dbReference>
<keyword evidence="4" id="KW-1185">Reference proteome</keyword>
<proteinExistence type="predicted"/>
<accession>A0A2R3Z3Z2</accession>
<name>A0A2R3Z3Z2_9FLAO</name>
<dbReference type="EMBL" id="CP028136">
    <property type="protein sequence ID" value="AVR44932.1"/>
    <property type="molecule type" value="Genomic_DNA"/>
</dbReference>
<dbReference type="GO" id="GO:0016787">
    <property type="term" value="F:hydrolase activity"/>
    <property type="evidence" value="ECO:0007669"/>
    <property type="project" value="InterPro"/>
</dbReference>
<dbReference type="SUPFAM" id="SSF53474">
    <property type="entry name" value="alpha/beta-Hydrolases"/>
    <property type="match status" value="1"/>
</dbReference>
<reference evidence="4" key="1">
    <citation type="submission" date="2018-03" db="EMBL/GenBank/DDBJ databases">
        <title>Gramella fulva sp. nov., isolated from a dry surface of tidal flat.</title>
        <authorList>
            <person name="Hwang S.H."/>
            <person name="Hwang W.M."/>
            <person name="Kang K."/>
            <person name="Ahn T.-Y."/>
        </authorList>
    </citation>
    <scope>NUCLEOTIDE SEQUENCE [LARGE SCALE GENOMIC DNA]</scope>
    <source>
        <strain evidence="4">SH35</strain>
    </source>
</reference>
<dbReference type="PANTHER" id="PTHR43037:SF1">
    <property type="entry name" value="BLL1128 PROTEIN"/>
    <property type="match status" value="1"/>
</dbReference>
<keyword evidence="1" id="KW-0732">Signal</keyword>
<dbReference type="Proteomes" id="UP000241507">
    <property type="component" value="Chromosome"/>
</dbReference>